<dbReference type="RefSeq" id="WP_185897633.1">
    <property type="nucleotide sequence ID" value="NZ_JACLZK010000001.1"/>
</dbReference>
<evidence type="ECO:0000313" key="2">
    <source>
        <dbReference type="EMBL" id="MBC2881934.1"/>
    </source>
</evidence>
<gene>
    <name evidence="2" type="ORF">H7R39_01330</name>
</gene>
<proteinExistence type="predicted"/>
<evidence type="ECO:0000313" key="3">
    <source>
        <dbReference type="Proteomes" id="UP000552683"/>
    </source>
</evidence>
<keyword evidence="3" id="KW-1185">Reference proteome</keyword>
<name>A0A842J9Y6_9BACT</name>
<organism evidence="2 3">
    <name type="scientific">Campylobacter massiliensis</name>
    <dbReference type="NCBI Taxonomy" id="2762557"/>
    <lineage>
        <taxon>Bacteria</taxon>
        <taxon>Pseudomonadati</taxon>
        <taxon>Campylobacterota</taxon>
        <taxon>Epsilonproteobacteria</taxon>
        <taxon>Campylobacterales</taxon>
        <taxon>Campylobacteraceae</taxon>
        <taxon>Campylobacter</taxon>
    </lineage>
</organism>
<dbReference type="InterPro" id="IPR019219">
    <property type="entry name" value="DUF2130"/>
</dbReference>
<reference evidence="2 3" key="1">
    <citation type="submission" date="2020-08" db="EMBL/GenBank/DDBJ databases">
        <title>Complete genome and description of Campylobacter massiliensis Marseille-Q3452 sp. nov.</title>
        <authorList>
            <person name="Antezack A."/>
        </authorList>
    </citation>
    <scope>NUCLEOTIDE SEQUENCE [LARGE SCALE GENOMIC DNA]</scope>
    <source>
        <strain evidence="2 3">Marseille-Q3452</strain>
    </source>
</reference>
<dbReference type="Proteomes" id="UP000552683">
    <property type="component" value="Unassembled WGS sequence"/>
</dbReference>
<evidence type="ECO:0000256" key="1">
    <source>
        <dbReference type="SAM" id="Coils"/>
    </source>
</evidence>
<protein>
    <submittedName>
        <fullName evidence="2">DUF2130 domain-containing protein</fullName>
    </submittedName>
</protein>
<feature type="coiled-coil region" evidence="1">
    <location>
        <begin position="69"/>
        <end position="198"/>
    </location>
</feature>
<dbReference type="AlphaFoldDB" id="A0A842J9Y6"/>
<dbReference type="EMBL" id="JACLZK010000001">
    <property type="protein sequence ID" value="MBC2881934.1"/>
    <property type="molecule type" value="Genomic_DNA"/>
</dbReference>
<dbReference type="Pfam" id="PF09903">
    <property type="entry name" value="DUF2130"/>
    <property type="match status" value="1"/>
</dbReference>
<comment type="caution">
    <text evidence="2">The sequence shown here is derived from an EMBL/GenBank/DDBJ whole genome shotgun (WGS) entry which is preliminary data.</text>
</comment>
<sequence>MQSSVKCGNCGAEVDVNLALKTELELEMKQKMAAARRDFDKEIETKRAEYKAHLDALSAKEKEFDAKFAAALNAKKTELENEIKAKLEGENLNIVNALKNELEAKSKQINELNLKTLEIEKLKREKSEFESALMAKTEAELSKRLNEEKERLGKALAEQNELKFKQKDEQLEALKKQLNEAQRRIEQGSEQLQGETQELAIEAWLREKFVFDVIDEVKKGANGADVMQIVNTREAQNCGKIYYESKRTKNFSNEWIEKFKTDMRSSGADVGVLVSEARPRELERMGLVDGVWVCNYEEFKALCFVLRQGVVELNFARNSAQNRSNKMEMLYSYLVSNEFKMRIEAIVEGFSAMSEELEREKNAMKRIWKSREKQIEKVRDNAIEMFGSIKGIAGNAIGEIRTLELGFDAGDFDSP</sequence>
<accession>A0A842J9Y6</accession>
<keyword evidence="1" id="KW-0175">Coiled coil</keyword>